<sequence length="103" mass="11331">MVGNWNGIWKSQSSSQSASFILVSLSGMSPNVISFVATTCEMFVTMSYLHVFFECTATRDSWQAAGLEVVLRNDEYESEYVAAQIFAICNEDSGIVGHVATLF</sequence>
<dbReference type="Proteomes" id="UP000236291">
    <property type="component" value="Unassembled WGS sequence"/>
</dbReference>
<evidence type="ECO:0000313" key="1">
    <source>
        <dbReference type="EMBL" id="PNY09766.1"/>
    </source>
</evidence>
<reference evidence="1 2" key="1">
    <citation type="journal article" date="2014" name="Am. J. Bot.">
        <title>Genome assembly and annotation for red clover (Trifolium pratense; Fabaceae).</title>
        <authorList>
            <person name="Istvanek J."/>
            <person name="Jaros M."/>
            <person name="Krenek A."/>
            <person name="Repkova J."/>
        </authorList>
    </citation>
    <scope>NUCLEOTIDE SEQUENCE [LARGE SCALE GENOMIC DNA]</scope>
    <source>
        <strain evidence="2">cv. Tatra</strain>
        <tissue evidence="1">Young leaves</tissue>
    </source>
</reference>
<protein>
    <submittedName>
        <fullName evidence="1">Uncharacterized protein</fullName>
    </submittedName>
</protein>
<reference evidence="1 2" key="2">
    <citation type="journal article" date="2017" name="Front. Plant Sci.">
        <title>Gene Classification and Mining of Molecular Markers Useful in Red Clover (Trifolium pratense) Breeding.</title>
        <authorList>
            <person name="Istvanek J."/>
            <person name="Dluhosova J."/>
            <person name="Dluhos P."/>
            <person name="Patkova L."/>
            <person name="Nedelnik J."/>
            <person name="Repkova J."/>
        </authorList>
    </citation>
    <scope>NUCLEOTIDE SEQUENCE [LARGE SCALE GENOMIC DNA]</scope>
    <source>
        <strain evidence="2">cv. Tatra</strain>
        <tissue evidence="1">Young leaves</tissue>
    </source>
</reference>
<dbReference type="EMBL" id="ASHM01003359">
    <property type="protein sequence ID" value="PNY09766.1"/>
    <property type="molecule type" value="Genomic_DNA"/>
</dbReference>
<accession>A0A2K3P394</accession>
<gene>
    <name evidence="1" type="ORF">L195_g006323</name>
</gene>
<comment type="caution">
    <text evidence="1">The sequence shown here is derived from an EMBL/GenBank/DDBJ whole genome shotgun (WGS) entry which is preliminary data.</text>
</comment>
<proteinExistence type="predicted"/>
<evidence type="ECO:0000313" key="2">
    <source>
        <dbReference type="Proteomes" id="UP000236291"/>
    </source>
</evidence>
<name>A0A2K3P394_TRIPR</name>
<dbReference type="AlphaFoldDB" id="A0A2K3P394"/>
<organism evidence="1 2">
    <name type="scientific">Trifolium pratense</name>
    <name type="common">Red clover</name>
    <dbReference type="NCBI Taxonomy" id="57577"/>
    <lineage>
        <taxon>Eukaryota</taxon>
        <taxon>Viridiplantae</taxon>
        <taxon>Streptophyta</taxon>
        <taxon>Embryophyta</taxon>
        <taxon>Tracheophyta</taxon>
        <taxon>Spermatophyta</taxon>
        <taxon>Magnoliopsida</taxon>
        <taxon>eudicotyledons</taxon>
        <taxon>Gunneridae</taxon>
        <taxon>Pentapetalae</taxon>
        <taxon>rosids</taxon>
        <taxon>fabids</taxon>
        <taxon>Fabales</taxon>
        <taxon>Fabaceae</taxon>
        <taxon>Papilionoideae</taxon>
        <taxon>50 kb inversion clade</taxon>
        <taxon>NPAAA clade</taxon>
        <taxon>Hologalegina</taxon>
        <taxon>IRL clade</taxon>
        <taxon>Trifolieae</taxon>
        <taxon>Trifolium</taxon>
    </lineage>
</organism>